<gene>
    <name evidence="5" type="ORF">AU192_07175</name>
</gene>
<dbReference type="GO" id="GO:0000271">
    <property type="term" value="P:polysaccharide biosynthetic process"/>
    <property type="evidence" value="ECO:0007669"/>
    <property type="project" value="TreeGrafter"/>
</dbReference>
<dbReference type="Gene3D" id="3.40.640.10">
    <property type="entry name" value="Type I PLP-dependent aspartate aminotransferase-like (Major domain)"/>
    <property type="match status" value="1"/>
</dbReference>
<feature type="active site" description="Proton acceptor" evidence="2">
    <location>
        <position position="138"/>
    </location>
</feature>
<evidence type="ECO:0000313" key="6">
    <source>
        <dbReference type="Proteomes" id="UP000053707"/>
    </source>
</evidence>
<comment type="similarity">
    <text evidence="4">Belongs to the DegT/DnrJ/EryC1 family.</text>
</comment>
<keyword evidence="6" id="KW-1185">Reference proteome</keyword>
<sequence length="371" mass="41161">MGVSSARAFPFARTALYFSLKAQNFEPGDEVIMPPITIKPMMDVVISLGLRPVFVDIELDTLCFDPDEMKKAITSRTRAVLITYLFGVAPDMSRLVSVCREHDLFVVEDFSHALNASWNGRKLGTFGNVGIYSCSRTKTLDAYGGGLAITDDAVLAQHLEKAKGSLTPTPSKRLRAKIAETFITNVATRRPVFTAVVAPMLSIVGKINPEREKALTGARQNLKPDAVLPQDYFERFTSAQAEAGLAMLEKVEEGDAKRISNAAELRRSLRPLGEPCARTSKEARNVYWQFVVFAPDPGRFRRILARRGIDTGTTNLSLVCGLGIYPEYEKECPNAERLKNNAMYIPVYPRIGQRDLERVTEAIRLALRQSA</sequence>
<dbReference type="InterPro" id="IPR015424">
    <property type="entry name" value="PyrdxlP-dep_Trfase"/>
</dbReference>
<dbReference type="AlphaFoldDB" id="A0A124EPI0"/>
<evidence type="ECO:0000256" key="4">
    <source>
        <dbReference type="RuleBase" id="RU004508"/>
    </source>
</evidence>
<evidence type="ECO:0008006" key="7">
    <source>
        <dbReference type="Google" id="ProtNLM"/>
    </source>
</evidence>
<dbReference type="InterPro" id="IPR015422">
    <property type="entry name" value="PyrdxlP-dep_Trfase_small"/>
</dbReference>
<keyword evidence="3 4" id="KW-0663">Pyridoxal phosphate</keyword>
<name>A0A124EPI0_9MYCO</name>
<comment type="cofactor">
    <cofactor evidence="1">
        <name>pyridoxal 5'-phosphate</name>
        <dbReference type="ChEBI" id="CHEBI:597326"/>
    </cofactor>
</comment>
<dbReference type="PIRSF" id="PIRSF000390">
    <property type="entry name" value="PLP_StrS"/>
    <property type="match status" value="1"/>
</dbReference>
<dbReference type="InterPro" id="IPR000653">
    <property type="entry name" value="DegT/StrS_aminotransferase"/>
</dbReference>
<reference evidence="5 6" key="1">
    <citation type="submission" date="2016-01" db="EMBL/GenBank/DDBJ databases">
        <authorList>
            <consortium name="TB Trials Study Group"/>
            <person name="Sutton G."/>
            <person name="Brinkac L."/>
            <person name="Sanka R."/>
            <person name="Adams M."/>
            <person name="Lau E.L."/>
            <person name="Macaden R."/>
            <person name="Grewal H.M.S."/>
        </authorList>
    </citation>
    <scope>NUCLEOTIDE SEQUENCE [LARGE SCALE GENOMIC DNA]</scope>
    <source>
        <strain evidence="5 6">IS-1744</strain>
    </source>
</reference>
<dbReference type="InterPro" id="IPR015421">
    <property type="entry name" value="PyrdxlP-dep_Trfase_major"/>
</dbReference>
<dbReference type="PANTHER" id="PTHR30244:SF34">
    <property type="entry name" value="DTDP-4-AMINO-4,6-DIDEOXYGALACTOSE TRANSAMINASE"/>
    <property type="match status" value="1"/>
</dbReference>
<dbReference type="GO" id="GO:0008483">
    <property type="term" value="F:transaminase activity"/>
    <property type="evidence" value="ECO:0007669"/>
    <property type="project" value="TreeGrafter"/>
</dbReference>
<evidence type="ECO:0000256" key="3">
    <source>
        <dbReference type="PIRSR" id="PIRSR000390-2"/>
    </source>
</evidence>
<organism evidence="5 6">
    <name type="scientific">Mycobacterium lehmannii</name>
    <dbReference type="NCBI Taxonomy" id="2048550"/>
    <lineage>
        <taxon>Bacteria</taxon>
        <taxon>Bacillati</taxon>
        <taxon>Actinomycetota</taxon>
        <taxon>Actinomycetes</taxon>
        <taxon>Mycobacteriales</taxon>
        <taxon>Mycobacteriaceae</taxon>
        <taxon>Mycobacterium</taxon>
    </lineage>
</organism>
<proteinExistence type="inferred from homology"/>
<feature type="modified residue" description="N6-(pyridoxal phosphate)lysine" evidence="3">
    <location>
        <position position="138"/>
    </location>
</feature>
<dbReference type="Pfam" id="PF01041">
    <property type="entry name" value="DegT_DnrJ_EryC1"/>
    <property type="match status" value="1"/>
</dbReference>
<dbReference type="Gene3D" id="3.90.1150.10">
    <property type="entry name" value="Aspartate Aminotransferase, domain 1"/>
    <property type="match status" value="1"/>
</dbReference>
<accession>A0A124EPI0</accession>
<dbReference type="PANTHER" id="PTHR30244">
    <property type="entry name" value="TRANSAMINASE"/>
    <property type="match status" value="1"/>
</dbReference>
<comment type="caution">
    <text evidence="5">The sequence shown here is derived from an EMBL/GenBank/DDBJ whole genome shotgun (WGS) entry which is preliminary data.</text>
</comment>
<evidence type="ECO:0000256" key="1">
    <source>
        <dbReference type="ARBA" id="ARBA00001933"/>
    </source>
</evidence>
<dbReference type="SUPFAM" id="SSF53383">
    <property type="entry name" value="PLP-dependent transferases"/>
    <property type="match status" value="1"/>
</dbReference>
<evidence type="ECO:0000256" key="2">
    <source>
        <dbReference type="PIRSR" id="PIRSR000390-1"/>
    </source>
</evidence>
<protein>
    <recommendedName>
        <fullName evidence="7">DegT/DnrJ/EryC1/StrS aminotransferase family protein</fullName>
    </recommendedName>
</protein>
<evidence type="ECO:0000313" key="5">
    <source>
        <dbReference type="EMBL" id="KUI15639.1"/>
    </source>
</evidence>
<dbReference type="EMBL" id="LQIR01000019">
    <property type="protein sequence ID" value="KUI15639.1"/>
    <property type="molecule type" value="Genomic_DNA"/>
</dbReference>
<dbReference type="Proteomes" id="UP000053707">
    <property type="component" value="Unassembled WGS sequence"/>
</dbReference>
<dbReference type="GO" id="GO:0030170">
    <property type="term" value="F:pyridoxal phosphate binding"/>
    <property type="evidence" value="ECO:0007669"/>
    <property type="project" value="TreeGrafter"/>
</dbReference>